<dbReference type="AlphaFoldDB" id="A0A5M9JZQ1"/>
<evidence type="ECO:0000313" key="3">
    <source>
        <dbReference type="Proteomes" id="UP000322873"/>
    </source>
</evidence>
<evidence type="ECO:0000313" key="2">
    <source>
        <dbReference type="EMBL" id="KAA8572165.1"/>
    </source>
</evidence>
<name>A0A5M9JZQ1_MONFR</name>
<organism evidence="2 3">
    <name type="scientific">Monilinia fructicola</name>
    <name type="common">Brown rot fungus</name>
    <name type="synonym">Ciboria fructicola</name>
    <dbReference type="NCBI Taxonomy" id="38448"/>
    <lineage>
        <taxon>Eukaryota</taxon>
        <taxon>Fungi</taxon>
        <taxon>Dikarya</taxon>
        <taxon>Ascomycota</taxon>
        <taxon>Pezizomycotina</taxon>
        <taxon>Leotiomycetes</taxon>
        <taxon>Helotiales</taxon>
        <taxon>Sclerotiniaceae</taxon>
        <taxon>Monilinia</taxon>
    </lineage>
</organism>
<sequence length="91" mass="9329">MQRSKKTVDCWMVAWKKKENGILGSESNGGGSGNSSDQGRGSGNGSGSSGSSGNKGSGRLLFSSFRSIALIRGRGGGLVYSVVQKGWMALA</sequence>
<dbReference type="EMBL" id="VICG01000005">
    <property type="protein sequence ID" value="KAA8572165.1"/>
    <property type="molecule type" value="Genomic_DNA"/>
</dbReference>
<comment type="caution">
    <text evidence="2">The sequence shown here is derived from an EMBL/GenBank/DDBJ whole genome shotgun (WGS) entry which is preliminary data.</text>
</comment>
<proteinExistence type="predicted"/>
<protein>
    <submittedName>
        <fullName evidence="2">Uncharacterized protein</fullName>
    </submittedName>
</protein>
<feature type="compositionally biased region" description="Gly residues" evidence="1">
    <location>
        <begin position="40"/>
        <end position="55"/>
    </location>
</feature>
<keyword evidence="3" id="KW-1185">Reference proteome</keyword>
<dbReference type="Proteomes" id="UP000322873">
    <property type="component" value="Unassembled WGS sequence"/>
</dbReference>
<feature type="region of interest" description="Disordered" evidence="1">
    <location>
        <begin position="21"/>
        <end position="55"/>
    </location>
</feature>
<reference evidence="2 3" key="1">
    <citation type="submission" date="2019-06" db="EMBL/GenBank/DDBJ databases">
        <title>Genome Sequence of the Brown Rot Fungal Pathogen Monilinia fructicola.</title>
        <authorList>
            <person name="De Miccolis Angelini R.M."/>
            <person name="Landi L."/>
            <person name="Abate D."/>
            <person name="Pollastro S."/>
            <person name="Romanazzi G."/>
            <person name="Faretra F."/>
        </authorList>
    </citation>
    <scope>NUCLEOTIDE SEQUENCE [LARGE SCALE GENOMIC DNA]</scope>
    <source>
        <strain evidence="2 3">Mfrc123</strain>
    </source>
</reference>
<accession>A0A5M9JZQ1</accession>
<evidence type="ECO:0000256" key="1">
    <source>
        <dbReference type="SAM" id="MobiDB-lite"/>
    </source>
</evidence>
<gene>
    <name evidence="2" type="ORF">EYC84_002077</name>
</gene>